<sequence>MRLASMGEEDSTPGRRSKAYSRQGADVRPMKGGHGINLVGTLMAATERGANIVEGVVDFRPTDLRGSLRRGREANLIVFVVDTSGSMAARSRVRAVTGTITSMLNDAYQRRDKVAVIAVNGNKPTLVLNPTNSVEQAQQKLKDMPMGGRTPLAEGLLMAKDLMARELRKEPGRRAILMVMTDGQDTSDAGEAGIATAAETVVKSRLSGNVVIDCEGRLKVRKERAGVLAEMLGGVCVRLRDLNSEHIKMVINA</sequence>
<dbReference type="Proteomes" id="UP000000582">
    <property type="component" value="Chromosome"/>
</dbReference>
<dbReference type="PANTHER" id="PTHR35023">
    <property type="entry name" value="CHELATASE-RELATED"/>
    <property type="match status" value="1"/>
</dbReference>
<dbReference type="InterPro" id="IPR002035">
    <property type="entry name" value="VWF_A"/>
</dbReference>
<accession>Q8NP29</accession>
<dbReference type="Gene3D" id="3.40.50.410">
    <property type="entry name" value="von Willebrand factor, type A domain"/>
    <property type="match status" value="1"/>
</dbReference>
<reference evidence="5" key="1">
    <citation type="journal article" date="2003" name="Appl. Microbiol. Biotechnol.">
        <title>The Corynebacterium glutamicum genome: features and impacts on biotechnological processes.</title>
        <authorList>
            <person name="Ikeda M."/>
            <person name="Nakagawa S."/>
        </authorList>
    </citation>
    <scope>NUCLEOTIDE SEQUENCE [LARGE SCALE GENOMIC DNA]</scope>
    <source>
        <strain evidence="5">ATCC 13032 / DSM 20300 / BCRC 11384 / JCM 1318 / LMG 3730 / NCIMB 10025</strain>
    </source>
</reference>
<protein>
    <submittedName>
        <fullName evidence="4">Mg-chelatase subunit ChlD</fullName>
    </submittedName>
</protein>
<dbReference type="CDD" id="cd01451">
    <property type="entry name" value="vWA_Magnesium_chelatase"/>
    <property type="match status" value="1"/>
</dbReference>
<feature type="region of interest" description="Disordered" evidence="2">
    <location>
        <begin position="1"/>
        <end position="28"/>
    </location>
</feature>
<evidence type="ECO:0000259" key="3">
    <source>
        <dbReference type="PROSITE" id="PS50234"/>
    </source>
</evidence>
<dbReference type="EMBL" id="BA000036">
    <property type="protein sequence ID" value="BAB99389.1"/>
    <property type="molecule type" value="Genomic_DNA"/>
</dbReference>
<dbReference type="SMR" id="Q8NP29"/>
<dbReference type="PANTHER" id="PTHR35023:SF1">
    <property type="entry name" value="MG-PROTOPORPHYRIN IX CHELATASE"/>
    <property type="match status" value="1"/>
</dbReference>
<name>Q8NP29_CORGL</name>
<evidence type="ECO:0000313" key="5">
    <source>
        <dbReference type="Proteomes" id="UP000000582"/>
    </source>
</evidence>
<dbReference type="AlphaFoldDB" id="Q8NP29"/>
<dbReference type="BioCyc" id="CORYNE:G18NG-11588-MONOMER"/>
<dbReference type="HOGENOM" id="CLU_016684_2_1_11"/>
<dbReference type="InterPro" id="IPR041702">
    <property type="entry name" value="BchD/ChlD_VWA"/>
</dbReference>
<dbReference type="InterPro" id="IPR036465">
    <property type="entry name" value="vWFA_dom_sf"/>
</dbReference>
<feature type="domain" description="VWFA" evidence="3">
    <location>
        <begin position="76"/>
        <end position="212"/>
    </location>
</feature>
<proteinExistence type="inferred from homology"/>
<organism evidence="4 5">
    <name type="scientific">Corynebacterium glutamicum (strain ATCC 13032 / DSM 20300 / JCM 1318 / BCRC 11384 / CCUG 27702 / LMG 3730 / NBRC 12168 / NCIMB 10025 / NRRL B-2784 / 534)</name>
    <dbReference type="NCBI Taxonomy" id="196627"/>
    <lineage>
        <taxon>Bacteria</taxon>
        <taxon>Bacillati</taxon>
        <taxon>Actinomycetota</taxon>
        <taxon>Actinomycetes</taxon>
        <taxon>Mycobacteriales</taxon>
        <taxon>Corynebacteriaceae</taxon>
        <taxon>Corynebacterium</taxon>
    </lineage>
</organism>
<dbReference type="PATRIC" id="fig|196627.13.peg.1935"/>
<dbReference type="InterPro" id="IPR052989">
    <property type="entry name" value="Mg-chelatase_DI-like"/>
</dbReference>
<dbReference type="eggNOG" id="COG1240">
    <property type="taxonomic scope" value="Bacteria"/>
</dbReference>
<dbReference type="OrthoDB" id="9775079at2"/>
<dbReference type="KEGG" id="cgl:Cgl1996"/>
<evidence type="ECO:0000256" key="1">
    <source>
        <dbReference type="ARBA" id="ARBA00005799"/>
    </source>
</evidence>
<gene>
    <name evidence="4" type="ordered locus">Cgl1996</name>
</gene>
<dbReference type="SUPFAM" id="SSF53300">
    <property type="entry name" value="vWA-like"/>
    <property type="match status" value="1"/>
</dbReference>
<keyword evidence="5" id="KW-1185">Reference proteome</keyword>
<dbReference type="PROSITE" id="PS50234">
    <property type="entry name" value="VWFA"/>
    <property type="match status" value="1"/>
</dbReference>
<evidence type="ECO:0000256" key="2">
    <source>
        <dbReference type="SAM" id="MobiDB-lite"/>
    </source>
</evidence>
<evidence type="ECO:0000313" key="4">
    <source>
        <dbReference type="EMBL" id="BAB99389.1"/>
    </source>
</evidence>
<accession>Q6M446</accession>
<dbReference type="STRING" id="196627.cg2187"/>
<dbReference type="SMART" id="SM00327">
    <property type="entry name" value="VWA"/>
    <property type="match status" value="1"/>
</dbReference>
<comment type="similarity">
    <text evidence="1">Belongs to the Mg-chelatase subunits D/I family.</text>
</comment>
<dbReference type="KEGG" id="cgb:cg2187"/>
<dbReference type="Pfam" id="PF13519">
    <property type="entry name" value="VWA_2"/>
    <property type="match status" value="1"/>
</dbReference>